<keyword evidence="3" id="KW-1185">Reference proteome</keyword>
<organism evidence="2 3">
    <name type="scientific">Rubritalea spongiae</name>
    <dbReference type="NCBI Taxonomy" id="430797"/>
    <lineage>
        <taxon>Bacteria</taxon>
        <taxon>Pseudomonadati</taxon>
        <taxon>Verrucomicrobiota</taxon>
        <taxon>Verrucomicrobiia</taxon>
        <taxon>Verrucomicrobiales</taxon>
        <taxon>Rubritaleaceae</taxon>
        <taxon>Rubritalea</taxon>
    </lineage>
</organism>
<dbReference type="RefSeq" id="WP_377137013.1">
    <property type="nucleotide sequence ID" value="NZ_JBHUJC010000043.1"/>
</dbReference>
<keyword evidence="1" id="KW-0812">Transmembrane</keyword>
<feature type="transmembrane region" description="Helical" evidence="1">
    <location>
        <begin position="430"/>
        <end position="451"/>
    </location>
</feature>
<feature type="transmembrane region" description="Helical" evidence="1">
    <location>
        <begin position="12"/>
        <end position="36"/>
    </location>
</feature>
<reference evidence="3" key="1">
    <citation type="journal article" date="2019" name="Int. J. Syst. Evol. Microbiol.">
        <title>The Global Catalogue of Microorganisms (GCM) 10K type strain sequencing project: providing services to taxonomists for standard genome sequencing and annotation.</title>
        <authorList>
            <consortium name="The Broad Institute Genomics Platform"/>
            <consortium name="The Broad Institute Genome Sequencing Center for Infectious Disease"/>
            <person name="Wu L."/>
            <person name="Ma J."/>
        </authorList>
    </citation>
    <scope>NUCLEOTIDE SEQUENCE [LARGE SCALE GENOMIC DNA]</scope>
    <source>
        <strain evidence="3">JCM 16545</strain>
    </source>
</reference>
<sequence>MNSHTRQKVWKLHSLLGIILGLPLFIIFLAGSFAFYQNEAIHWTHAEMIEPIPETTPSLDSIVHEMSLKAGELKQVTFRVARPERPVTDIYWKNQGDEWSHYWNLPTSNQTIEATDHDADYLHFLVDLHYFDFLPYGRMMTGIIATLFFSIILTGVIYQWRGLKNDFKWSRLKKTGRGFWKNWHRTLSAVTMPFQAIYSATGAVLTIGLLASAPAIVLFFDGSQEKLEVAISPIEHVTSDQSSHHIQLDLARRKSEKIWGYQVETSLVQVISHEGKAPTIIVEGREKGFRFLRQHQIAFTADASVIQSAGPGEMLGAALIEGIVNLHFGIFGAFWIKIALGALGLVVAFSTAAGILILLQRHQSGKRARWLTILEALTYWVIAGFPLAIMVGLTTATIAIEYSVISFWLTLGVVFLILLIRRKTPQLHRYYILTGLVSWGALVSFAIKNYTSAFPLGSPHQEFVTIFSLCILGYGFLMFAIAYYINTRKTPQLPEKS</sequence>
<feature type="transmembrane region" description="Helical" evidence="1">
    <location>
        <begin position="463"/>
        <end position="485"/>
    </location>
</feature>
<proteinExistence type="predicted"/>
<dbReference type="PANTHER" id="PTHR34219">
    <property type="entry name" value="IRON-REGULATED INNER MEMBRANE PROTEIN-RELATED"/>
    <property type="match status" value="1"/>
</dbReference>
<dbReference type="Pfam" id="PF03929">
    <property type="entry name" value="PepSY_TM"/>
    <property type="match status" value="1"/>
</dbReference>
<feature type="transmembrane region" description="Helical" evidence="1">
    <location>
        <begin position="196"/>
        <end position="220"/>
    </location>
</feature>
<comment type="caution">
    <text evidence="2">The sequence shown here is derived from an EMBL/GenBank/DDBJ whole genome shotgun (WGS) entry which is preliminary data.</text>
</comment>
<accession>A0ABW5E545</accession>
<dbReference type="EMBL" id="JBHUJC010000043">
    <property type="protein sequence ID" value="MFD2277631.1"/>
    <property type="molecule type" value="Genomic_DNA"/>
</dbReference>
<protein>
    <submittedName>
        <fullName evidence="2">PepSY-associated TM helix domain-containing protein</fullName>
    </submittedName>
</protein>
<feature type="transmembrane region" description="Helical" evidence="1">
    <location>
        <begin position="399"/>
        <end position="418"/>
    </location>
</feature>
<keyword evidence="1" id="KW-0472">Membrane</keyword>
<name>A0ABW5E545_9BACT</name>
<evidence type="ECO:0000313" key="3">
    <source>
        <dbReference type="Proteomes" id="UP001597297"/>
    </source>
</evidence>
<dbReference type="InterPro" id="IPR005625">
    <property type="entry name" value="PepSY-ass_TM"/>
</dbReference>
<feature type="transmembrane region" description="Helical" evidence="1">
    <location>
        <begin position="371"/>
        <end position="393"/>
    </location>
</feature>
<dbReference type="Proteomes" id="UP001597297">
    <property type="component" value="Unassembled WGS sequence"/>
</dbReference>
<feature type="transmembrane region" description="Helical" evidence="1">
    <location>
        <begin position="139"/>
        <end position="158"/>
    </location>
</feature>
<keyword evidence="1" id="KW-1133">Transmembrane helix</keyword>
<evidence type="ECO:0000256" key="1">
    <source>
        <dbReference type="SAM" id="Phobius"/>
    </source>
</evidence>
<dbReference type="PANTHER" id="PTHR34219:SF3">
    <property type="entry name" value="BLL7967 PROTEIN"/>
    <property type="match status" value="1"/>
</dbReference>
<feature type="transmembrane region" description="Helical" evidence="1">
    <location>
        <begin position="334"/>
        <end position="359"/>
    </location>
</feature>
<evidence type="ECO:0000313" key="2">
    <source>
        <dbReference type="EMBL" id="MFD2277631.1"/>
    </source>
</evidence>
<gene>
    <name evidence="2" type="ORF">ACFSQZ_14265</name>
</gene>